<dbReference type="SUPFAM" id="SSF55785">
    <property type="entry name" value="PYP-like sensor domain (PAS domain)"/>
    <property type="match status" value="2"/>
</dbReference>
<organism evidence="10 11">
    <name type="scientific">Tistrella bauzanensis</name>
    <dbReference type="NCBI Taxonomy" id="657419"/>
    <lineage>
        <taxon>Bacteria</taxon>
        <taxon>Pseudomonadati</taxon>
        <taxon>Pseudomonadota</taxon>
        <taxon>Alphaproteobacteria</taxon>
        <taxon>Geminicoccales</taxon>
        <taxon>Geminicoccaceae</taxon>
        <taxon>Tistrella</taxon>
    </lineage>
</organism>
<feature type="transmembrane region" description="Helical" evidence="7">
    <location>
        <begin position="356"/>
        <end position="377"/>
    </location>
</feature>
<evidence type="ECO:0000256" key="4">
    <source>
        <dbReference type="ARBA" id="ARBA00022679"/>
    </source>
</evidence>
<dbReference type="CDD" id="cd00075">
    <property type="entry name" value="HATPase"/>
    <property type="match status" value="1"/>
</dbReference>
<dbReference type="InterPro" id="IPR013655">
    <property type="entry name" value="PAS_fold_3"/>
</dbReference>
<dbReference type="Pfam" id="PF08447">
    <property type="entry name" value="PAS_3"/>
    <property type="match status" value="1"/>
</dbReference>
<feature type="compositionally biased region" description="Basic and acidic residues" evidence="6">
    <location>
        <begin position="19"/>
        <end position="49"/>
    </location>
</feature>
<evidence type="ECO:0000256" key="5">
    <source>
        <dbReference type="ARBA" id="ARBA00022777"/>
    </source>
</evidence>
<dbReference type="SUPFAM" id="SSF47384">
    <property type="entry name" value="Homodimeric domain of signal transducing histidine kinase"/>
    <property type="match status" value="1"/>
</dbReference>
<dbReference type="PRINTS" id="PR00344">
    <property type="entry name" value="BCTRLSENSOR"/>
</dbReference>
<dbReference type="InterPro" id="IPR003594">
    <property type="entry name" value="HATPase_dom"/>
</dbReference>
<dbReference type="InterPro" id="IPR000014">
    <property type="entry name" value="PAS"/>
</dbReference>
<evidence type="ECO:0000256" key="2">
    <source>
        <dbReference type="ARBA" id="ARBA00012438"/>
    </source>
</evidence>
<feature type="domain" description="Histidine kinase" evidence="8">
    <location>
        <begin position="692"/>
        <end position="911"/>
    </location>
</feature>
<evidence type="ECO:0000313" key="11">
    <source>
        <dbReference type="Proteomes" id="UP000603352"/>
    </source>
</evidence>
<dbReference type="SMART" id="SM00388">
    <property type="entry name" value="HisKA"/>
    <property type="match status" value="1"/>
</dbReference>
<dbReference type="InterPro" id="IPR036890">
    <property type="entry name" value="HATPase_C_sf"/>
</dbReference>
<sequence>MAEGKGTATTSGVSDDLSITDRRQARLRDGQVRKGPVRDEGRVRDEGQVPHRPVPHRPVPHRPALRSREGAWIGVIAVVGIILSIGAWSITRHDRILSQRQAFSEAASATAAAMAIDIDRHIGAALDLAALFASSTRVEDREFERFVTSFRRRAPALSMMAWYSDGAGEAASGPSRLPDQLALGATRLRLVNASGDADGADAILPADAGYLAMLVERALFSGALAVEPVGHGDPTAPVTGLVFALPLRAEDRPDGIDMVIGVIDAGVLVADVRQRITMASSDRLSLRPVPEPADTRPIGSAAPAVGGQVLRMVDQMPAGADPQAWVRTRNLAIGDRLFKIKVAAGSDAPGRWIIEIPALAVFLAGLGFTAVVAILLFRARRRAWLLENLRADNLESLDQLEREVGARRDTEYQLVDMVNRLGASERGFRSTFDLAAVGIAHLTTEGVIERANSRFARILGTDNSALVGASIADFVHPEGRAAWTDEFRALVGGAAGVMSTEQRFITRAGISIWLRITANLADDGTGGRVIMVIDDVTEHTVMMRRLSLSERSLASAQRVAGLGIVEWDPQTNAVWWSAETYRLFARPPTAGPLPFEAMAEYVVAEDMALLDRAIAHTVETGKPLRMDLRIRQLGEEPRWLRVEGAMESDGRRRVLLAALLDATADRIAANTLRRAKEQAEAANEAKSIFLANMSHELRTPLNAVIGFAEAMLGGLGGMPNDRHRLYLTDIQSAGRHLLAVIESILDLSKIEAGKARLDEAHADLGAIAREAARLVTPQAEHREIGIVLDIPEPAPMVIADRLKLRQLVLNLISNAVKFSDPGGVVTVGVRRRPEGGVVIEVVDDGIGMEPDQIATALLPFEQLASAHGRGGGTGLGLPLARAIADLHGGRLDIDSRPGIGTRVGVSLPLDRVLALDGDVEPPARTPGVVPADAAVSAAVDGTGSATGPALDRTGDRRRATPTVPPRSTQQLFDDEDGADSNLPGPPRRLH</sequence>
<protein>
    <recommendedName>
        <fullName evidence="2">histidine kinase</fullName>
        <ecNumber evidence="2">2.7.13.3</ecNumber>
    </recommendedName>
</protein>
<feature type="region of interest" description="Disordered" evidence="6">
    <location>
        <begin position="939"/>
        <end position="990"/>
    </location>
</feature>
<keyword evidence="7" id="KW-1133">Transmembrane helix</keyword>
<gene>
    <name evidence="10" type="ORF">GCM10011505_03930</name>
</gene>
<dbReference type="Pfam" id="PF00512">
    <property type="entry name" value="HisKA"/>
    <property type="match status" value="1"/>
</dbReference>
<keyword evidence="3" id="KW-0597">Phosphoprotein</keyword>
<evidence type="ECO:0000256" key="7">
    <source>
        <dbReference type="SAM" id="Phobius"/>
    </source>
</evidence>
<evidence type="ECO:0000256" key="6">
    <source>
        <dbReference type="SAM" id="MobiDB-lite"/>
    </source>
</evidence>
<dbReference type="SMART" id="SM00387">
    <property type="entry name" value="HATPase_c"/>
    <property type="match status" value="1"/>
</dbReference>
<evidence type="ECO:0000256" key="3">
    <source>
        <dbReference type="ARBA" id="ARBA00022553"/>
    </source>
</evidence>
<keyword evidence="4" id="KW-0808">Transferase</keyword>
<dbReference type="NCBIfam" id="TIGR00229">
    <property type="entry name" value="sensory_box"/>
    <property type="match status" value="1"/>
</dbReference>
<keyword evidence="7" id="KW-0812">Transmembrane</keyword>
<accession>A0ABQ1I801</accession>
<feature type="compositionally biased region" description="Basic residues" evidence="6">
    <location>
        <begin position="53"/>
        <end position="62"/>
    </location>
</feature>
<feature type="region of interest" description="Disordered" evidence="6">
    <location>
        <begin position="1"/>
        <end position="62"/>
    </location>
</feature>
<dbReference type="EC" id="2.7.13.3" evidence="2"/>
<dbReference type="EMBL" id="BMDZ01000002">
    <property type="protein sequence ID" value="GGB25924.1"/>
    <property type="molecule type" value="Genomic_DNA"/>
</dbReference>
<dbReference type="Gene3D" id="3.30.450.20">
    <property type="entry name" value="PAS domain"/>
    <property type="match status" value="2"/>
</dbReference>
<name>A0ABQ1I801_9PROT</name>
<dbReference type="CDD" id="cd00082">
    <property type="entry name" value="HisKA"/>
    <property type="match status" value="1"/>
</dbReference>
<keyword evidence="5" id="KW-0418">Kinase</keyword>
<evidence type="ECO:0000259" key="9">
    <source>
        <dbReference type="PROSITE" id="PS50112"/>
    </source>
</evidence>
<dbReference type="SMART" id="SM00091">
    <property type="entry name" value="PAS"/>
    <property type="match status" value="2"/>
</dbReference>
<evidence type="ECO:0000259" key="8">
    <source>
        <dbReference type="PROSITE" id="PS50109"/>
    </source>
</evidence>
<feature type="transmembrane region" description="Helical" evidence="7">
    <location>
        <begin position="71"/>
        <end position="90"/>
    </location>
</feature>
<keyword evidence="7" id="KW-0472">Membrane</keyword>
<feature type="domain" description="PAS" evidence="9">
    <location>
        <begin position="424"/>
        <end position="494"/>
    </location>
</feature>
<dbReference type="InterPro" id="IPR003661">
    <property type="entry name" value="HisK_dim/P_dom"/>
</dbReference>
<dbReference type="PROSITE" id="PS50109">
    <property type="entry name" value="HIS_KIN"/>
    <property type="match status" value="1"/>
</dbReference>
<dbReference type="InterPro" id="IPR035965">
    <property type="entry name" value="PAS-like_dom_sf"/>
</dbReference>
<dbReference type="PROSITE" id="PS50112">
    <property type="entry name" value="PAS"/>
    <property type="match status" value="1"/>
</dbReference>
<dbReference type="Pfam" id="PF02518">
    <property type="entry name" value="HATPase_c"/>
    <property type="match status" value="1"/>
</dbReference>
<proteinExistence type="predicted"/>
<dbReference type="InterPro" id="IPR036097">
    <property type="entry name" value="HisK_dim/P_sf"/>
</dbReference>
<evidence type="ECO:0000313" key="10">
    <source>
        <dbReference type="EMBL" id="GGB25924.1"/>
    </source>
</evidence>
<dbReference type="Gene3D" id="3.30.565.10">
    <property type="entry name" value="Histidine kinase-like ATPase, C-terminal domain"/>
    <property type="match status" value="1"/>
</dbReference>
<dbReference type="Proteomes" id="UP000603352">
    <property type="component" value="Unassembled WGS sequence"/>
</dbReference>
<dbReference type="InterPro" id="IPR004358">
    <property type="entry name" value="Sig_transdc_His_kin-like_C"/>
</dbReference>
<dbReference type="PANTHER" id="PTHR43047">
    <property type="entry name" value="TWO-COMPONENT HISTIDINE PROTEIN KINASE"/>
    <property type="match status" value="1"/>
</dbReference>
<comment type="catalytic activity">
    <reaction evidence="1">
        <text>ATP + protein L-histidine = ADP + protein N-phospho-L-histidine.</text>
        <dbReference type="EC" id="2.7.13.3"/>
    </reaction>
</comment>
<reference evidence="11" key="1">
    <citation type="journal article" date="2019" name="Int. J. Syst. Evol. Microbiol.">
        <title>The Global Catalogue of Microorganisms (GCM) 10K type strain sequencing project: providing services to taxonomists for standard genome sequencing and annotation.</title>
        <authorList>
            <consortium name="The Broad Institute Genomics Platform"/>
            <consortium name="The Broad Institute Genome Sequencing Center for Infectious Disease"/>
            <person name="Wu L."/>
            <person name="Ma J."/>
        </authorList>
    </citation>
    <scope>NUCLEOTIDE SEQUENCE [LARGE SCALE GENOMIC DNA]</scope>
    <source>
        <strain evidence="11">CGMCC 1.10188</strain>
    </source>
</reference>
<keyword evidence="11" id="KW-1185">Reference proteome</keyword>
<dbReference type="SUPFAM" id="SSF55874">
    <property type="entry name" value="ATPase domain of HSP90 chaperone/DNA topoisomerase II/histidine kinase"/>
    <property type="match status" value="1"/>
</dbReference>
<dbReference type="InterPro" id="IPR005467">
    <property type="entry name" value="His_kinase_dom"/>
</dbReference>
<dbReference type="Gene3D" id="1.10.287.130">
    <property type="match status" value="1"/>
</dbReference>
<dbReference type="CDD" id="cd00130">
    <property type="entry name" value="PAS"/>
    <property type="match status" value="1"/>
</dbReference>
<comment type="caution">
    <text evidence="10">The sequence shown here is derived from an EMBL/GenBank/DDBJ whole genome shotgun (WGS) entry which is preliminary data.</text>
</comment>
<evidence type="ECO:0000256" key="1">
    <source>
        <dbReference type="ARBA" id="ARBA00000085"/>
    </source>
</evidence>